<name>A0A317WJP4_9EURO</name>
<dbReference type="Proteomes" id="UP000247233">
    <property type="component" value="Unassembled WGS sequence"/>
</dbReference>
<evidence type="ECO:0000256" key="6">
    <source>
        <dbReference type="SAM" id="Phobius"/>
    </source>
</evidence>
<keyword evidence="5 6" id="KW-0472">Membrane</keyword>
<protein>
    <submittedName>
        <fullName evidence="8">MFS transporter</fullName>
    </submittedName>
</protein>
<feature type="domain" description="Major facilitator superfamily (MFS) profile" evidence="7">
    <location>
        <begin position="1"/>
        <end position="407"/>
    </location>
</feature>
<dbReference type="PROSITE" id="PS50850">
    <property type="entry name" value="MFS"/>
    <property type="match status" value="1"/>
</dbReference>
<dbReference type="PANTHER" id="PTHR23502">
    <property type="entry name" value="MAJOR FACILITATOR SUPERFAMILY"/>
    <property type="match status" value="1"/>
</dbReference>
<feature type="transmembrane region" description="Helical" evidence="6">
    <location>
        <begin position="81"/>
        <end position="103"/>
    </location>
</feature>
<evidence type="ECO:0000313" key="8">
    <source>
        <dbReference type="EMBL" id="PWY86674.1"/>
    </source>
</evidence>
<keyword evidence="9" id="KW-1185">Reference proteome</keyword>
<dbReference type="PRINTS" id="PR01036">
    <property type="entry name" value="TCRTETB"/>
</dbReference>
<dbReference type="Pfam" id="PF07690">
    <property type="entry name" value="MFS_1"/>
    <property type="match status" value="1"/>
</dbReference>
<feature type="transmembrane region" description="Helical" evidence="6">
    <location>
        <begin position="46"/>
        <end position="69"/>
    </location>
</feature>
<dbReference type="VEuPathDB" id="FungiDB:BO70DRAFT_209498"/>
<dbReference type="GO" id="GO:0022857">
    <property type="term" value="F:transmembrane transporter activity"/>
    <property type="evidence" value="ECO:0007669"/>
    <property type="project" value="InterPro"/>
</dbReference>
<gene>
    <name evidence="8" type="ORF">BO70DRAFT_209498</name>
</gene>
<feature type="transmembrane region" description="Helical" evidence="6">
    <location>
        <begin position="382"/>
        <end position="404"/>
    </location>
</feature>
<feature type="transmembrane region" description="Helical" evidence="6">
    <location>
        <begin position="322"/>
        <end position="345"/>
    </location>
</feature>
<dbReference type="PANTHER" id="PTHR23502:SF51">
    <property type="entry name" value="QUINIDINE RESISTANCE PROTEIN 1-RELATED"/>
    <property type="match status" value="1"/>
</dbReference>
<evidence type="ECO:0000256" key="1">
    <source>
        <dbReference type="ARBA" id="ARBA00004141"/>
    </source>
</evidence>
<evidence type="ECO:0000259" key="7">
    <source>
        <dbReference type="PROSITE" id="PS50850"/>
    </source>
</evidence>
<dbReference type="AlphaFoldDB" id="A0A317WJP4"/>
<dbReference type="OrthoDB" id="440553at2759"/>
<dbReference type="InterPro" id="IPR020846">
    <property type="entry name" value="MFS_dom"/>
</dbReference>
<evidence type="ECO:0000256" key="3">
    <source>
        <dbReference type="ARBA" id="ARBA00022692"/>
    </source>
</evidence>
<feature type="transmembrane region" description="Helical" evidence="6">
    <location>
        <begin position="23"/>
        <end position="40"/>
    </location>
</feature>
<dbReference type="InterPro" id="IPR036259">
    <property type="entry name" value="MFS_trans_sf"/>
</dbReference>
<dbReference type="Gene3D" id="1.20.1250.20">
    <property type="entry name" value="MFS general substrate transporter like domains"/>
    <property type="match status" value="1"/>
</dbReference>
<evidence type="ECO:0000256" key="4">
    <source>
        <dbReference type="ARBA" id="ARBA00022989"/>
    </source>
</evidence>
<dbReference type="SUPFAM" id="SSF103473">
    <property type="entry name" value="MFS general substrate transporter"/>
    <property type="match status" value="1"/>
</dbReference>
<dbReference type="EMBL" id="MSFL01000007">
    <property type="protein sequence ID" value="PWY86674.1"/>
    <property type="molecule type" value="Genomic_DNA"/>
</dbReference>
<accession>A0A317WJP4</accession>
<feature type="transmembrane region" description="Helical" evidence="6">
    <location>
        <begin position="200"/>
        <end position="219"/>
    </location>
</feature>
<feature type="transmembrane region" description="Helical" evidence="6">
    <location>
        <begin position="357"/>
        <end position="376"/>
    </location>
</feature>
<reference evidence="8 9" key="1">
    <citation type="submission" date="2016-12" db="EMBL/GenBank/DDBJ databases">
        <title>The genomes of Aspergillus section Nigri reveals drivers in fungal speciation.</title>
        <authorList>
            <consortium name="DOE Joint Genome Institute"/>
            <person name="Vesth T.C."/>
            <person name="Nybo J."/>
            <person name="Theobald S."/>
            <person name="Brandl J."/>
            <person name="Frisvad J.C."/>
            <person name="Nielsen K.F."/>
            <person name="Lyhne E.K."/>
            <person name="Kogle M.E."/>
            <person name="Kuo A."/>
            <person name="Riley R."/>
            <person name="Clum A."/>
            <person name="Nolan M."/>
            <person name="Lipzen A."/>
            <person name="Salamov A."/>
            <person name="Henrissat B."/>
            <person name="Wiebenga A."/>
            <person name="De Vries R.P."/>
            <person name="Grigoriev I.V."/>
            <person name="Mortensen U.H."/>
            <person name="Andersen M.R."/>
            <person name="Baker S.E."/>
        </authorList>
    </citation>
    <scope>NUCLEOTIDE SEQUENCE [LARGE SCALE GENOMIC DNA]</scope>
    <source>
        <strain evidence="8 9">CBS 117.55</strain>
    </source>
</reference>
<dbReference type="STRING" id="1448321.A0A317WJP4"/>
<keyword evidence="2" id="KW-0813">Transport</keyword>
<evidence type="ECO:0000256" key="5">
    <source>
        <dbReference type="ARBA" id="ARBA00023136"/>
    </source>
</evidence>
<proteinExistence type="predicted"/>
<dbReference type="GeneID" id="37060886"/>
<comment type="subcellular location">
    <subcellularLocation>
        <location evidence="1">Membrane</location>
        <topology evidence="1">Multi-pass membrane protein</topology>
    </subcellularLocation>
</comment>
<feature type="transmembrane region" description="Helical" evidence="6">
    <location>
        <begin position="109"/>
        <end position="131"/>
    </location>
</feature>
<dbReference type="InterPro" id="IPR011701">
    <property type="entry name" value="MFS"/>
</dbReference>
<dbReference type="RefSeq" id="XP_025400906.1">
    <property type="nucleotide sequence ID" value="XM_025538649.1"/>
</dbReference>
<feature type="transmembrane region" description="Helical" evidence="6">
    <location>
        <begin position="231"/>
        <end position="256"/>
    </location>
</feature>
<dbReference type="GO" id="GO:0005886">
    <property type="term" value="C:plasma membrane"/>
    <property type="evidence" value="ECO:0007669"/>
    <property type="project" value="TreeGrafter"/>
</dbReference>
<keyword evidence="4 6" id="KW-1133">Transmembrane helix</keyword>
<evidence type="ECO:0000313" key="9">
    <source>
        <dbReference type="Proteomes" id="UP000247233"/>
    </source>
</evidence>
<feature type="transmembrane region" description="Helical" evidence="6">
    <location>
        <begin position="291"/>
        <end position="310"/>
    </location>
</feature>
<organism evidence="8 9">
    <name type="scientific">Aspergillus heteromorphus CBS 117.55</name>
    <dbReference type="NCBI Taxonomy" id="1448321"/>
    <lineage>
        <taxon>Eukaryota</taxon>
        <taxon>Fungi</taxon>
        <taxon>Dikarya</taxon>
        <taxon>Ascomycota</taxon>
        <taxon>Pezizomycotina</taxon>
        <taxon>Eurotiomycetes</taxon>
        <taxon>Eurotiomycetidae</taxon>
        <taxon>Eurotiales</taxon>
        <taxon>Aspergillaceae</taxon>
        <taxon>Aspergillus</taxon>
        <taxon>Aspergillus subgen. Circumdati</taxon>
    </lineage>
</organism>
<comment type="caution">
    <text evidence="8">The sequence shown here is derived from an EMBL/GenBank/DDBJ whole genome shotgun (WGS) entry which is preliminary data.</text>
</comment>
<evidence type="ECO:0000256" key="2">
    <source>
        <dbReference type="ARBA" id="ARBA00022448"/>
    </source>
</evidence>
<keyword evidence="3 6" id="KW-0812">Transmembrane</keyword>
<sequence>MIIQVIAPTIIATFSDTSGRRPAYFICFVVFIAANIGLALQSNYVALILLRCLQSAGSSATGALANAVVADIVTPAERGSYIGYSFSGAFVGQSIGPVIGGILAYAASWRWIFCFLAIFSGVFFTVFALFIPETCRKILGNGSFAPPGSRIFLHPVFSSSRAEPTPPPPAEENARDGRGIKLSTLLLSLKLCFSRETGAILLYSSLIFASLATVAAALPSQLSAKFQFNDLQIGLCCISTGVGSCVAAAGMGKLLSFNYHRLARQRGITLTTDNHPTDLNGFPIESARLQVALPVLYSNCAFPVGYGWILQKAHNLGATLTFLFFLGLTATATFSALSTLFIDLLPDKPGAAGAANNLVRCLLGAASAAFIIPLIGATGAGWAYTIIAGILAVLSPVVWVVLVYGEGWRRRGTEDVVEV</sequence>